<organism evidence="1 2">
    <name type="scientific">Allocoleopsis franciscana PCC 7113</name>
    <dbReference type="NCBI Taxonomy" id="1173027"/>
    <lineage>
        <taxon>Bacteria</taxon>
        <taxon>Bacillati</taxon>
        <taxon>Cyanobacteriota</taxon>
        <taxon>Cyanophyceae</taxon>
        <taxon>Coleofasciculales</taxon>
        <taxon>Coleofasciculaceae</taxon>
        <taxon>Allocoleopsis</taxon>
        <taxon>Allocoleopsis franciscana</taxon>
    </lineage>
</organism>
<dbReference type="OrthoDB" id="982347at2"/>
<dbReference type="eggNOG" id="ENOG503368V">
    <property type="taxonomic scope" value="Bacteria"/>
</dbReference>
<name>K9WFW6_9CYAN</name>
<accession>K9WFW6</accession>
<dbReference type="AlphaFoldDB" id="K9WFW6"/>
<keyword evidence="2" id="KW-1185">Reference proteome</keyword>
<evidence type="ECO:0000313" key="2">
    <source>
        <dbReference type="Proteomes" id="UP000010471"/>
    </source>
</evidence>
<dbReference type="EMBL" id="CP003630">
    <property type="protein sequence ID" value="AFZ18427.1"/>
    <property type="molecule type" value="Genomic_DNA"/>
</dbReference>
<sequence length="148" mass="17114">MNDKGNEPLKAWEEQEKHPLFPSGEWEGFYTYSFGPDSQRHIMSFALTFKNNSVSGSGIDNVSRFIWRGHYDTEKLRCWMQKRYPSHTVSYDGYVDQNGIWGSWEIPPHYRGGFHIWPKGISENLTVEDTETVPDTAKLPQLSIPTSI</sequence>
<proteinExistence type="predicted"/>
<reference evidence="1 2" key="1">
    <citation type="submission" date="2012-06" db="EMBL/GenBank/DDBJ databases">
        <title>Finished chromosome of genome of Microcoleus sp. PCC 7113.</title>
        <authorList>
            <consortium name="US DOE Joint Genome Institute"/>
            <person name="Gugger M."/>
            <person name="Coursin T."/>
            <person name="Rippka R."/>
            <person name="Tandeau De Marsac N."/>
            <person name="Huntemann M."/>
            <person name="Wei C.-L."/>
            <person name="Han J."/>
            <person name="Detter J.C."/>
            <person name="Han C."/>
            <person name="Tapia R."/>
            <person name="Chen A."/>
            <person name="Kyrpides N."/>
            <person name="Mavromatis K."/>
            <person name="Markowitz V."/>
            <person name="Szeto E."/>
            <person name="Ivanova N."/>
            <person name="Pagani I."/>
            <person name="Pati A."/>
            <person name="Goodwin L."/>
            <person name="Nordberg H.P."/>
            <person name="Cantor M.N."/>
            <person name="Hua S.X."/>
            <person name="Woyke T."/>
            <person name="Kerfeld C.A."/>
        </authorList>
    </citation>
    <scope>NUCLEOTIDE SEQUENCE [LARGE SCALE GENOMIC DNA]</scope>
    <source>
        <strain evidence="1 2">PCC 7113</strain>
    </source>
</reference>
<dbReference type="HOGENOM" id="CLU_1813087_0_0_3"/>
<evidence type="ECO:0000313" key="1">
    <source>
        <dbReference type="EMBL" id="AFZ18427.1"/>
    </source>
</evidence>
<dbReference type="Proteomes" id="UP000010471">
    <property type="component" value="Chromosome"/>
</dbReference>
<protein>
    <submittedName>
        <fullName evidence="1">Uncharacterized protein</fullName>
    </submittedName>
</protein>
<gene>
    <name evidence="1" type="ORF">Mic7113_2639</name>
</gene>
<dbReference type="RefSeq" id="WP_015182576.1">
    <property type="nucleotide sequence ID" value="NC_019738.1"/>
</dbReference>
<dbReference type="KEGG" id="mic:Mic7113_2639"/>